<keyword evidence="2" id="KW-1185">Reference proteome</keyword>
<organism evidence="1 2">
    <name type="scientific">Pluteus cervinus</name>
    <dbReference type="NCBI Taxonomy" id="181527"/>
    <lineage>
        <taxon>Eukaryota</taxon>
        <taxon>Fungi</taxon>
        <taxon>Dikarya</taxon>
        <taxon>Basidiomycota</taxon>
        <taxon>Agaricomycotina</taxon>
        <taxon>Agaricomycetes</taxon>
        <taxon>Agaricomycetidae</taxon>
        <taxon>Agaricales</taxon>
        <taxon>Pluteineae</taxon>
        <taxon>Pluteaceae</taxon>
        <taxon>Pluteus</taxon>
    </lineage>
</organism>
<protein>
    <submittedName>
        <fullName evidence="1">Cytochrome P450</fullName>
    </submittedName>
</protein>
<dbReference type="EMBL" id="ML208278">
    <property type="protein sequence ID" value="TFK73152.1"/>
    <property type="molecule type" value="Genomic_DNA"/>
</dbReference>
<evidence type="ECO:0000313" key="1">
    <source>
        <dbReference type="EMBL" id="TFK73152.1"/>
    </source>
</evidence>
<gene>
    <name evidence="1" type="ORF">BDN72DRAFT_791364</name>
</gene>
<dbReference type="Proteomes" id="UP000308600">
    <property type="component" value="Unassembled WGS sequence"/>
</dbReference>
<reference evidence="1 2" key="1">
    <citation type="journal article" date="2019" name="Nat. Ecol. Evol.">
        <title>Megaphylogeny resolves global patterns of mushroom evolution.</title>
        <authorList>
            <person name="Varga T."/>
            <person name="Krizsan K."/>
            <person name="Foldi C."/>
            <person name="Dima B."/>
            <person name="Sanchez-Garcia M."/>
            <person name="Sanchez-Ramirez S."/>
            <person name="Szollosi G.J."/>
            <person name="Szarkandi J.G."/>
            <person name="Papp V."/>
            <person name="Albert L."/>
            <person name="Andreopoulos W."/>
            <person name="Angelini C."/>
            <person name="Antonin V."/>
            <person name="Barry K.W."/>
            <person name="Bougher N.L."/>
            <person name="Buchanan P."/>
            <person name="Buyck B."/>
            <person name="Bense V."/>
            <person name="Catcheside P."/>
            <person name="Chovatia M."/>
            <person name="Cooper J."/>
            <person name="Damon W."/>
            <person name="Desjardin D."/>
            <person name="Finy P."/>
            <person name="Geml J."/>
            <person name="Haridas S."/>
            <person name="Hughes K."/>
            <person name="Justo A."/>
            <person name="Karasinski D."/>
            <person name="Kautmanova I."/>
            <person name="Kiss B."/>
            <person name="Kocsube S."/>
            <person name="Kotiranta H."/>
            <person name="LaButti K.M."/>
            <person name="Lechner B.E."/>
            <person name="Liimatainen K."/>
            <person name="Lipzen A."/>
            <person name="Lukacs Z."/>
            <person name="Mihaltcheva S."/>
            <person name="Morgado L.N."/>
            <person name="Niskanen T."/>
            <person name="Noordeloos M.E."/>
            <person name="Ohm R.A."/>
            <person name="Ortiz-Santana B."/>
            <person name="Ovrebo C."/>
            <person name="Racz N."/>
            <person name="Riley R."/>
            <person name="Savchenko A."/>
            <person name="Shiryaev A."/>
            <person name="Soop K."/>
            <person name="Spirin V."/>
            <person name="Szebenyi C."/>
            <person name="Tomsovsky M."/>
            <person name="Tulloss R.E."/>
            <person name="Uehling J."/>
            <person name="Grigoriev I.V."/>
            <person name="Vagvolgyi C."/>
            <person name="Papp T."/>
            <person name="Martin F.M."/>
            <person name="Miettinen O."/>
            <person name="Hibbett D.S."/>
            <person name="Nagy L.G."/>
        </authorList>
    </citation>
    <scope>NUCLEOTIDE SEQUENCE [LARGE SCALE GENOMIC DNA]</scope>
    <source>
        <strain evidence="1 2">NL-1719</strain>
    </source>
</reference>
<sequence length="524" mass="58323">MAALPEPDFILVKFCIAAAILGVTALIFQKLKSVHPSYPPGPKGVPILGVMLDFPQERPWIKFKEWSEEYGSDITSFEVLGKRMVVLNSYAATQALLVKRSAIYSDRPELPMVNDLQGWNWNLAFMRYGPTWKEHRKLFTQEVQHALAHFSKKYAFGAAHRLLGSILSSPEDFGAHLKHLTGYFTLSVAYGLDIKPAGDPYVEIAERANEGLVKAASFPSYLVDAIPALKYVPEWFPGAKFKRDARVWARYTKTLREAPFQAAKERYVHGTGKPCVASRGLENIQSGGARQEQESCLKSVLGTFYSAGVDTTLSALSTFVLAMVLHPEVQQTAQKAILEAVGHNRLPEFEDIQSIPYLQALVREVFRWQPVVPMAVPRTTTADDHYGGYFIPKGSTIIANAWAILQDESIFGKDTHIFNPERFLTEDGSRLNPSIPSPDMAFGFGRRVCPGRFLAEHLVVVTIASLLHCFDINKAKDENGKETCPNVDYSTGLVSYPKSFACDFKVRSTKLKGLILEAGKDVEN</sequence>
<evidence type="ECO:0000313" key="2">
    <source>
        <dbReference type="Proteomes" id="UP000308600"/>
    </source>
</evidence>
<accession>A0ACD3B647</accession>
<proteinExistence type="predicted"/>
<name>A0ACD3B647_9AGAR</name>